<sequence length="398" mass="39708">MNTPAPTPPRTNPRMAVVVSCIALFTDMLIYGILIPLLPLMPAVERAGSSATGLLFAAYAAMMIAVTPLAGRLVDRKGARGPLLAALLGLAAACLLFAVGGPYWLLLISRLLQGAAAGLGWVASLALIAASIPLERRGTYLGLAMSMVSIGTLAGPPLAGWLARDHGHAAPFVLAAAVLILDGVLRVVFVRPTPPSADDPATPLDVLRVGGSWPVVILIAVGSAVTSAIEPILPVRLAVGLGLDTAGIGLLFALLVIIGAVLNPMVGAILNRVSPRLLALIGAALAIAGLLLLGAGSRLPVVIAGIVCLGGAIAFLVAPAGTLIGVQGARTTPPALGGAYSLYNLAYAAGLILGPMTAGALTSALGYSAACAVLAGAVAVVALGGFSRLPRSLSSSEA</sequence>
<dbReference type="InterPro" id="IPR001958">
    <property type="entry name" value="Tet-R_TetA/multi-R_MdtG-like"/>
</dbReference>
<evidence type="ECO:0000256" key="1">
    <source>
        <dbReference type="ARBA" id="ARBA00004651"/>
    </source>
</evidence>
<dbReference type="AlphaFoldDB" id="J0XD83"/>
<dbReference type="EMBL" id="AKFT01000053">
    <property type="protein sequence ID" value="EJF46656.1"/>
    <property type="molecule type" value="Genomic_DNA"/>
</dbReference>
<evidence type="ECO:0000256" key="4">
    <source>
        <dbReference type="ARBA" id="ARBA00022989"/>
    </source>
</evidence>
<keyword evidence="4 6" id="KW-1133">Transmembrane helix</keyword>
<dbReference type="PANTHER" id="PTHR23506">
    <property type="entry name" value="GH10249P"/>
    <property type="match status" value="1"/>
</dbReference>
<feature type="transmembrane region" description="Helical" evidence="6">
    <location>
        <begin position="16"/>
        <end position="38"/>
    </location>
</feature>
<gene>
    <name evidence="8" type="ORF">HMPREF1318_1640</name>
</gene>
<keyword evidence="2" id="KW-0813">Transport</keyword>
<feature type="transmembrane region" description="Helical" evidence="6">
    <location>
        <begin position="301"/>
        <end position="326"/>
    </location>
</feature>
<dbReference type="RefSeq" id="WP_008730439.1">
    <property type="nucleotide sequence ID" value="NZ_AKFT01000053.1"/>
</dbReference>
<dbReference type="eggNOG" id="COG2814">
    <property type="taxonomic scope" value="Bacteria"/>
</dbReference>
<keyword evidence="9" id="KW-1185">Reference proteome</keyword>
<evidence type="ECO:0000259" key="7">
    <source>
        <dbReference type="PROSITE" id="PS50850"/>
    </source>
</evidence>
<feature type="transmembrane region" description="Helical" evidence="6">
    <location>
        <begin position="364"/>
        <end position="386"/>
    </location>
</feature>
<feature type="transmembrane region" description="Helical" evidence="6">
    <location>
        <begin position="83"/>
        <end position="105"/>
    </location>
</feature>
<comment type="caution">
    <text evidence="8">The sequence shown here is derived from an EMBL/GenBank/DDBJ whole genome shotgun (WGS) entry which is preliminary data.</text>
</comment>
<keyword evidence="5 6" id="KW-0472">Membrane</keyword>
<feature type="domain" description="Major facilitator superfamily (MFS) profile" evidence="7">
    <location>
        <begin position="16"/>
        <end position="393"/>
    </location>
</feature>
<accession>J0XD83</accession>
<dbReference type="PRINTS" id="PR01035">
    <property type="entry name" value="TCRTETA"/>
</dbReference>
<evidence type="ECO:0000256" key="6">
    <source>
        <dbReference type="SAM" id="Phobius"/>
    </source>
</evidence>
<dbReference type="Proteomes" id="UP000002941">
    <property type="component" value="Unassembled WGS sequence"/>
</dbReference>
<dbReference type="InterPro" id="IPR020846">
    <property type="entry name" value="MFS_dom"/>
</dbReference>
<evidence type="ECO:0000313" key="8">
    <source>
        <dbReference type="EMBL" id="EJF46656.1"/>
    </source>
</evidence>
<dbReference type="PATRIC" id="fig|1125718.3.peg.764"/>
<evidence type="ECO:0000256" key="2">
    <source>
        <dbReference type="ARBA" id="ARBA00022448"/>
    </source>
</evidence>
<proteinExistence type="predicted"/>
<dbReference type="Gene3D" id="1.20.1250.20">
    <property type="entry name" value="MFS general substrate transporter like domains"/>
    <property type="match status" value="2"/>
</dbReference>
<feature type="transmembrane region" description="Helical" evidence="6">
    <location>
        <begin position="111"/>
        <end position="134"/>
    </location>
</feature>
<dbReference type="GO" id="GO:0022857">
    <property type="term" value="F:transmembrane transporter activity"/>
    <property type="evidence" value="ECO:0007669"/>
    <property type="project" value="InterPro"/>
</dbReference>
<dbReference type="PANTHER" id="PTHR23506:SF23">
    <property type="entry name" value="GH10249P"/>
    <property type="match status" value="1"/>
</dbReference>
<comment type="subcellular location">
    <subcellularLocation>
        <location evidence="1">Cell membrane</location>
        <topology evidence="1">Multi-pass membrane protein</topology>
    </subcellularLocation>
</comment>
<feature type="transmembrane region" description="Helical" evidence="6">
    <location>
        <begin position="249"/>
        <end position="270"/>
    </location>
</feature>
<dbReference type="InterPro" id="IPR036259">
    <property type="entry name" value="MFS_trans_sf"/>
</dbReference>
<dbReference type="InterPro" id="IPR050930">
    <property type="entry name" value="MFS_Vesicular_Transporter"/>
</dbReference>
<feature type="transmembrane region" description="Helical" evidence="6">
    <location>
        <begin position="210"/>
        <end position="229"/>
    </location>
</feature>
<dbReference type="CDD" id="cd17325">
    <property type="entry name" value="MFS_MdtG_SLC18_like"/>
    <property type="match status" value="1"/>
</dbReference>
<feature type="transmembrane region" description="Helical" evidence="6">
    <location>
        <begin position="50"/>
        <end position="71"/>
    </location>
</feature>
<dbReference type="InterPro" id="IPR011701">
    <property type="entry name" value="MFS"/>
</dbReference>
<dbReference type="Pfam" id="PF07690">
    <property type="entry name" value="MFS_1"/>
    <property type="match status" value="1"/>
</dbReference>
<dbReference type="SUPFAM" id="SSF103473">
    <property type="entry name" value="MFS general substrate transporter"/>
    <property type="match status" value="1"/>
</dbReference>
<feature type="transmembrane region" description="Helical" evidence="6">
    <location>
        <begin position="277"/>
        <end position="295"/>
    </location>
</feature>
<feature type="transmembrane region" description="Helical" evidence="6">
    <location>
        <begin position="169"/>
        <end position="189"/>
    </location>
</feature>
<feature type="transmembrane region" description="Helical" evidence="6">
    <location>
        <begin position="338"/>
        <end position="358"/>
    </location>
</feature>
<protein>
    <submittedName>
        <fullName evidence="8">Transporter, major facilitator family protein</fullName>
    </submittedName>
</protein>
<evidence type="ECO:0000256" key="3">
    <source>
        <dbReference type="ARBA" id="ARBA00022692"/>
    </source>
</evidence>
<organism evidence="8 9">
    <name type="scientific">Actinomyces massiliensis F0489</name>
    <dbReference type="NCBI Taxonomy" id="1125718"/>
    <lineage>
        <taxon>Bacteria</taxon>
        <taxon>Bacillati</taxon>
        <taxon>Actinomycetota</taxon>
        <taxon>Actinomycetes</taxon>
        <taxon>Actinomycetales</taxon>
        <taxon>Actinomycetaceae</taxon>
        <taxon>Actinomyces</taxon>
    </lineage>
</organism>
<keyword evidence="3 6" id="KW-0812">Transmembrane</keyword>
<dbReference type="PROSITE" id="PS50850">
    <property type="entry name" value="MFS"/>
    <property type="match status" value="1"/>
</dbReference>
<evidence type="ECO:0000313" key="9">
    <source>
        <dbReference type="Proteomes" id="UP000002941"/>
    </source>
</evidence>
<name>J0XD83_9ACTO</name>
<reference evidence="8 9" key="1">
    <citation type="submission" date="2012-05" db="EMBL/GenBank/DDBJ databases">
        <authorList>
            <person name="Harkins D.M."/>
            <person name="Madupu R."/>
            <person name="Durkin A.S."/>
            <person name="Torralba M."/>
            <person name="Methe B."/>
            <person name="Sutton G.G."/>
            <person name="Nelson K.E."/>
        </authorList>
    </citation>
    <scope>NUCLEOTIDE SEQUENCE [LARGE SCALE GENOMIC DNA]</scope>
    <source>
        <strain evidence="8 9">F0489</strain>
    </source>
</reference>
<dbReference type="GO" id="GO:0005886">
    <property type="term" value="C:plasma membrane"/>
    <property type="evidence" value="ECO:0007669"/>
    <property type="project" value="UniProtKB-SubCell"/>
</dbReference>
<feature type="transmembrane region" description="Helical" evidence="6">
    <location>
        <begin position="141"/>
        <end position="163"/>
    </location>
</feature>
<evidence type="ECO:0000256" key="5">
    <source>
        <dbReference type="ARBA" id="ARBA00023136"/>
    </source>
</evidence>